<comment type="caution">
    <text evidence="1">The sequence shown here is derived from an EMBL/GenBank/DDBJ whole genome shotgun (WGS) entry which is preliminary data.</text>
</comment>
<accession>A0A7V3N4W4</accession>
<protein>
    <submittedName>
        <fullName evidence="1">Uncharacterized protein</fullName>
    </submittedName>
</protein>
<gene>
    <name evidence="1" type="ORF">ENV41_01235</name>
</gene>
<sequence>MIRRHWETCPLCGKIFPVVNKYKRVCRDCRVLIPTKGIALGKGLREGLEEKIKEGKGIWDIAMECNVDIRTVMYWMKKAFGKTYREVKRTIYEDNDFVL</sequence>
<proteinExistence type="predicted"/>
<reference evidence="1" key="1">
    <citation type="journal article" date="2020" name="mSystems">
        <title>Genome- and Community-Level Interaction Insights into Carbon Utilization and Element Cycling Functions of Hydrothermarchaeota in Hydrothermal Sediment.</title>
        <authorList>
            <person name="Zhou Z."/>
            <person name="Liu Y."/>
            <person name="Xu W."/>
            <person name="Pan J."/>
            <person name="Luo Z.H."/>
            <person name="Li M."/>
        </authorList>
    </citation>
    <scope>NUCLEOTIDE SEQUENCE [LARGE SCALE GENOMIC DNA]</scope>
    <source>
        <strain evidence="1">SpSt-757</strain>
    </source>
</reference>
<organism evidence="1">
    <name type="scientific">candidate division CPR3 bacterium</name>
    <dbReference type="NCBI Taxonomy" id="2268181"/>
    <lineage>
        <taxon>Bacteria</taxon>
        <taxon>Bacteria division CPR3</taxon>
    </lineage>
</organism>
<name>A0A7V3N4W4_UNCC3</name>
<evidence type="ECO:0000313" key="1">
    <source>
        <dbReference type="EMBL" id="HFZ08743.1"/>
    </source>
</evidence>
<dbReference type="AlphaFoldDB" id="A0A7V3N4W4"/>
<dbReference type="EMBL" id="DTGG01000038">
    <property type="protein sequence ID" value="HFZ08743.1"/>
    <property type="molecule type" value="Genomic_DNA"/>
</dbReference>